<evidence type="ECO:0000313" key="7">
    <source>
        <dbReference type="Proteomes" id="UP001254813"/>
    </source>
</evidence>
<comment type="subcellular location">
    <subcellularLocation>
        <location evidence="1">Cell membrane</location>
        <topology evidence="1">Multi-pass membrane protein</topology>
    </subcellularLocation>
</comment>
<dbReference type="EMBL" id="JAMQOQ010000004">
    <property type="protein sequence ID" value="MDS0295432.1"/>
    <property type="molecule type" value="Genomic_DNA"/>
</dbReference>
<dbReference type="Pfam" id="PF01040">
    <property type="entry name" value="UbiA"/>
    <property type="match status" value="1"/>
</dbReference>
<reference evidence="6 7" key="1">
    <citation type="submission" date="2022-06" db="EMBL/GenBank/DDBJ databases">
        <title>Halogeometricum sp. a new haloarchaeum isolate from saline soil.</title>
        <authorList>
            <person name="Strakova D."/>
            <person name="Galisteo C."/>
            <person name="Sanchez-Porro C."/>
            <person name="Ventosa A."/>
        </authorList>
    </citation>
    <scope>NUCLEOTIDE SEQUENCE [LARGE SCALE GENOMIC DNA]</scope>
    <source>
        <strain evidence="7">S3BR25-2</strain>
    </source>
</reference>
<evidence type="ECO:0000256" key="1">
    <source>
        <dbReference type="ARBA" id="ARBA00004651"/>
    </source>
</evidence>
<evidence type="ECO:0000256" key="2">
    <source>
        <dbReference type="ARBA" id="ARBA00022692"/>
    </source>
</evidence>
<organism evidence="6 7">
    <name type="scientific">Halogeometricum luteum</name>
    <dbReference type="NCBI Taxonomy" id="2950537"/>
    <lineage>
        <taxon>Archaea</taxon>
        <taxon>Methanobacteriati</taxon>
        <taxon>Methanobacteriota</taxon>
        <taxon>Stenosarchaea group</taxon>
        <taxon>Halobacteria</taxon>
        <taxon>Halobacteriales</taxon>
        <taxon>Haloferacaceae</taxon>
        <taxon>Halogeometricum</taxon>
    </lineage>
</organism>
<keyword evidence="4 5" id="KW-0472">Membrane</keyword>
<keyword evidence="7" id="KW-1185">Reference proteome</keyword>
<dbReference type="InterPro" id="IPR000537">
    <property type="entry name" value="UbiA_prenyltransferase"/>
</dbReference>
<gene>
    <name evidence="6" type="ORF">NDI79_14770</name>
</gene>
<keyword evidence="3 5" id="KW-1133">Transmembrane helix</keyword>
<evidence type="ECO:0000313" key="6">
    <source>
        <dbReference type="EMBL" id="MDS0295432.1"/>
    </source>
</evidence>
<evidence type="ECO:0000256" key="4">
    <source>
        <dbReference type="ARBA" id="ARBA00023136"/>
    </source>
</evidence>
<feature type="transmembrane region" description="Helical" evidence="5">
    <location>
        <begin position="158"/>
        <end position="177"/>
    </location>
</feature>
<sequence>MDTVSTTGPRALATQVKPPFMAPAVGTSLFGALLASAVSPAALCLHVVSVASALYVAHLRDEFVDAHVRGEEDPRVAASLLRPAIAVTVLLSLAACAALAVVAGPLAAAFALPPLLLGYVHASHLDERTVAGSLDYPVAIGLVLAGGHVAQTGRIPPWLAWPSLAFVALLTGANVSLDRLDRAFDRRVDKRTVPVVLGDARAARVAAGASDSRSDGRGLPVRGDALRRDVPRRLLRSRARGGCRPVRGCLRAQR</sequence>
<dbReference type="RefSeq" id="WP_310929340.1">
    <property type="nucleotide sequence ID" value="NZ_JAMQOQ010000004.1"/>
</dbReference>
<evidence type="ECO:0000256" key="3">
    <source>
        <dbReference type="ARBA" id="ARBA00022989"/>
    </source>
</evidence>
<feature type="transmembrane region" description="Helical" evidence="5">
    <location>
        <begin position="29"/>
        <end position="57"/>
    </location>
</feature>
<keyword evidence="2 5" id="KW-0812">Transmembrane</keyword>
<protein>
    <submittedName>
        <fullName evidence="6">UbiA family prenyltransferase</fullName>
    </submittedName>
</protein>
<name>A0ABU2G3R6_9EURY</name>
<dbReference type="Proteomes" id="UP001254813">
    <property type="component" value="Unassembled WGS sequence"/>
</dbReference>
<evidence type="ECO:0000256" key="5">
    <source>
        <dbReference type="SAM" id="Phobius"/>
    </source>
</evidence>
<feature type="transmembrane region" description="Helical" evidence="5">
    <location>
        <begin position="84"/>
        <end position="112"/>
    </location>
</feature>
<accession>A0ABU2G3R6</accession>
<comment type="caution">
    <text evidence="6">The sequence shown here is derived from an EMBL/GenBank/DDBJ whole genome shotgun (WGS) entry which is preliminary data.</text>
</comment>
<proteinExistence type="predicted"/>